<feature type="signal peptide" evidence="2">
    <location>
        <begin position="1"/>
        <end position="22"/>
    </location>
</feature>
<organism evidence="3 4">
    <name type="scientific">Drosophila gunungcola</name>
    <name type="common">fruit fly</name>
    <dbReference type="NCBI Taxonomy" id="103775"/>
    <lineage>
        <taxon>Eukaryota</taxon>
        <taxon>Metazoa</taxon>
        <taxon>Ecdysozoa</taxon>
        <taxon>Arthropoda</taxon>
        <taxon>Hexapoda</taxon>
        <taxon>Insecta</taxon>
        <taxon>Pterygota</taxon>
        <taxon>Neoptera</taxon>
        <taxon>Endopterygota</taxon>
        <taxon>Diptera</taxon>
        <taxon>Brachycera</taxon>
        <taxon>Muscomorpha</taxon>
        <taxon>Ephydroidea</taxon>
        <taxon>Drosophilidae</taxon>
        <taxon>Drosophila</taxon>
        <taxon>Sophophora</taxon>
    </lineage>
</organism>
<feature type="compositionally biased region" description="Low complexity" evidence="1">
    <location>
        <begin position="49"/>
        <end position="61"/>
    </location>
</feature>
<comment type="caution">
    <text evidence="3">The sequence shown here is derived from an EMBL/GenBank/DDBJ whole genome shotgun (WGS) entry which is preliminary data.</text>
</comment>
<keyword evidence="4" id="KW-1185">Reference proteome</keyword>
<sequence>MEWKMLIHKFSLFYVFFQFIDGGTDLRVNNQVLLALGEFRRTGGSQRQSVAHHIAHAHSVSQGTHTSTETSRDSADRYI</sequence>
<dbReference type="Proteomes" id="UP001059596">
    <property type="component" value="Unassembled WGS sequence"/>
</dbReference>
<reference evidence="3" key="1">
    <citation type="journal article" date="2023" name="Genome Biol. Evol.">
        <title>Long-read-based Genome Assembly of Drosophila gunungcola Reveals Fewer Chemosensory Genes in Flower-breeding Species.</title>
        <authorList>
            <person name="Negi A."/>
            <person name="Liao B.Y."/>
            <person name="Yeh S.D."/>
        </authorList>
    </citation>
    <scope>NUCLEOTIDE SEQUENCE</scope>
    <source>
        <strain evidence="3">Sukarami</strain>
    </source>
</reference>
<evidence type="ECO:0000313" key="3">
    <source>
        <dbReference type="EMBL" id="KAI8034187.1"/>
    </source>
</evidence>
<dbReference type="EMBL" id="JAMKOV010000079">
    <property type="protein sequence ID" value="KAI8034187.1"/>
    <property type="molecule type" value="Genomic_DNA"/>
</dbReference>
<evidence type="ECO:0000313" key="4">
    <source>
        <dbReference type="Proteomes" id="UP001059596"/>
    </source>
</evidence>
<name>A0A9Q0BIX3_9MUSC</name>
<feature type="compositionally biased region" description="Basic and acidic residues" evidence="1">
    <location>
        <begin position="70"/>
        <end position="79"/>
    </location>
</feature>
<evidence type="ECO:0000256" key="1">
    <source>
        <dbReference type="SAM" id="MobiDB-lite"/>
    </source>
</evidence>
<dbReference type="AlphaFoldDB" id="A0A9Q0BIX3"/>
<feature type="region of interest" description="Disordered" evidence="1">
    <location>
        <begin position="49"/>
        <end position="79"/>
    </location>
</feature>
<evidence type="ECO:0000256" key="2">
    <source>
        <dbReference type="SAM" id="SignalP"/>
    </source>
</evidence>
<evidence type="ECO:0008006" key="5">
    <source>
        <dbReference type="Google" id="ProtNLM"/>
    </source>
</evidence>
<gene>
    <name evidence="3" type="ORF">M5D96_013038</name>
</gene>
<proteinExistence type="predicted"/>
<accession>A0A9Q0BIX3</accession>
<protein>
    <recommendedName>
        <fullName evidence="5">Secreted protein</fullName>
    </recommendedName>
</protein>
<keyword evidence="2" id="KW-0732">Signal</keyword>
<feature type="chain" id="PRO_5040125405" description="Secreted protein" evidence="2">
    <location>
        <begin position="23"/>
        <end position="79"/>
    </location>
</feature>